<dbReference type="Pfam" id="PF19975">
    <property type="entry name" value="DO-GTPase1"/>
    <property type="match status" value="1"/>
</dbReference>
<feature type="domain" description="Double-GTPase 1" evidence="1">
    <location>
        <begin position="1"/>
        <end position="281"/>
    </location>
</feature>
<dbReference type="InterPro" id="IPR045530">
    <property type="entry name" value="DO-GTPase1"/>
</dbReference>
<dbReference type="Proteomes" id="UP001168528">
    <property type="component" value="Unassembled WGS sequence"/>
</dbReference>
<protein>
    <recommendedName>
        <fullName evidence="1">Double-GTPase 1 domain-containing protein</fullName>
    </recommendedName>
</protein>
<comment type="caution">
    <text evidence="2">The sequence shown here is derived from an EMBL/GenBank/DDBJ whole genome shotgun (WGS) entry which is preliminary data.</text>
</comment>
<dbReference type="RefSeq" id="WP_302042149.1">
    <property type="nucleotide sequence ID" value="NZ_JAUKPO010000054.1"/>
</dbReference>
<reference evidence="2" key="1">
    <citation type="submission" date="2023-07" db="EMBL/GenBank/DDBJ databases">
        <title>The genome sequence of Rhodocytophaga aerolata KACC 12507.</title>
        <authorList>
            <person name="Zhang X."/>
        </authorList>
    </citation>
    <scope>NUCLEOTIDE SEQUENCE</scope>
    <source>
        <strain evidence="2">KACC 12507</strain>
    </source>
</reference>
<organism evidence="2 3">
    <name type="scientific">Rhodocytophaga aerolata</name>
    <dbReference type="NCBI Taxonomy" id="455078"/>
    <lineage>
        <taxon>Bacteria</taxon>
        <taxon>Pseudomonadati</taxon>
        <taxon>Bacteroidota</taxon>
        <taxon>Cytophagia</taxon>
        <taxon>Cytophagales</taxon>
        <taxon>Rhodocytophagaceae</taxon>
        <taxon>Rhodocytophaga</taxon>
    </lineage>
</organism>
<name>A0ABT8RGW9_9BACT</name>
<dbReference type="EMBL" id="JAUKPO010000054">
    <property type="protein sequence ID" value="MDO1451351.1"/>
    <property type="molecule type" value="Genomic_DNA"/>
</dbReference>
<evidence type="ECO:0000259" key="1">
    <source>
        <dbReference type="Pfam" id="PF19975"/>
    </source>
</evidence>
<sequence length="284" mass="32622">MFIGLPSSGKTSFIGALWHVVLSGEIESAFSVIVQPENREYLNLLRNCFLECEAPERTKIEFEKKIELNIRDNKTGKTVDFIFPDLSGETYESQFEYRKLSVDYVNQISESNSLMLFINPDFIKKAHMISHAIAMFDNMEDDNNDADHGLIDKVEWKPKMCQTQVVLVDLVQMIMNKIRKPCKVGIVISAWDVIKNLPDKTESEISPSEWLQAHLPLLKQYLSANKQTFHYEVFGVSAQGGKYDEKKDNTRLQSLIKQSERIIVQVGNTTSHDITIPIRWLFNS</sequence>
<gene>
    <name evidence="2" type="ORF">Q0590_34065</name>
</gene>
<evidence type="ECO:0000313" key="3">
    <source>
        <dbReference type="Proteomes" id="UP001168528"/>
    </source>
</evidence>
<proteinExistence type="predicted"/>
<evidence type="ECO:0000313" key="2">
    <source>
        <dbReference type="EMBL" id="MDO1451351.1"/>
    </source>
</evidence>
<accession>A0ABT8RGW9</accession>
<keyword evidence="3" id="KW-1185">Reference proteome</keyword>